<accession>A0A9P6JCP6</accession>
<dbReference type="EMBL" id="JAAAHW010005626">
    <property type="protein sequence ID" value="KAF9967389.1"/>
    <property type="molecule type" value="Genomic_DNA"/>
</dbReference>
<proteinExistence type="predicted"/>
<evidence type="ECO:0000313" key="2">
    <source>
        <dbReference type="Proteomes" id="UP000749646"/>
    </source>
</evidence>
<dbReference type="AlphaFoldDB" id="A0A9P6JCP6"/>
<evidence type="ECO:0000313" key="1">
    <source>
        <dbReference type="EMBL" id="KAF9967389.1"/>
    </source>
</evidence>
<protein>
    <submittedName>
        <fullName evidence="1">Uncharacterized protein</fullName>
    </submittedName>
</protein>
<name>A0A9P6JCP6_9FUNG</name>
<keyword evidence="2" id="KW-1185">Reference proteome</keyword>
<comment type="caution">
    <text evidence="1">The sequence shown here is derived from an EMBL/GenBank/DDBJ whole genome shotgun (WGS) entry which is preliminary data.</text>
</comment>
<gene>
    <name evidence="1" type="ORF">BGZ65_000033</name>
</gene>
<organism evidence="1 2">
    <name type="scientific">Modicella reniformis</name>
    <dbReference type="NCBI Taxonomy" id="1440133"/>
    <lineage>
        <taxon>Eukaryota</taxon>
        <taxon>Fungi</taxon>
        <taxon>Fungi incertae sedis</taxon>
        <taxon>Mucoromycota</taxon>
        <taxon>Mortierellomycotina</taxon>
        <taxon>Mortierellomycetes</taxon>
        <taxon>Mortierellales</taxon>
        <taxon>Mortierellaceae</taxon>
        <taxon>Modicella</taxon>
    </lineage>
</organism>
<dbReference type="Proteomes" id="UP000749646">
    <property type="component" value="Unassembled WGS sequence"/>
</dbReference>
<reference evidence="1" key="1">
    <citation type="journal article" date="2020" name="Fungal Divers.">
        <title>Resolving the Mortierellaceae phylogeny through synthesis of multi-gene phylogenetics and phylogenomics.</title>
        <authorList>
            <person name="Vandepol N."/>
            <person name="Liber J."/>
            <person name="Desiro A."/>
            <person name="Na H."/>
            <person name="Kennedy M."/>
            <person name="Barry K."/>
            <person name="Grigoriev I.V."/>
            <person name="Miller A.N."/>
            <person name="O'Donnell K."/>
            <person name="Stajich J.E."/>
            <person name="Bonito G."/>
        </authorList>
    </citation>
    <scope>NUCLEOTIDE SEQUENCE</scope>
    <source>
        <strain evidence="1">MES-2147</strain>
    </source>
</reference>
<sequence length="137" mass="15102">SSYTTVAPTTSMRLQPKTEHRCLPSLDEQERLAHTEVNVRDDSPLAGEVLSDVEWGSRTSIQTTLMRILKNFSILRIQKITTLTKINKDGVIVSCSLSGTNIFTHLEDKLESGVKAFQGTTACTTKRIAYASGISED</sequence>
<feature type="non-terminal residue" evidence="1">
    <location>
        <position position="1"/>
    </location>
</feature>